<gene>
    <name evidence="4" type="ORF">PUN28_009902</name>
</gene>
<organism evidence="4 5">
    <name type="scientific">Cardiocondyla obscurior</name>
    <dbReference type="NCBI Taxonomy" id="286306"/>
    <lineage>
        <taxon>Eukaryota</taxon>
        <taxon>Metazoa</taxon>
        <taxon>Ecdysozoa</taxon>
        <taxon>Arthropoda</taxon>
        <taxon>Hexapoda</taxon>
        <taxon>Insecta</taxon>
        <taxon>Pterygota</taxon>
        <taxon>Neoptera</taxon>
        <taxon>Endopterygota</taxon>
        <taxon>Hymenoptera</taxon>
        <taxon>Apocrita</taxon>
        <taxon>Aculeata</taxon>
        <taxon>Formicoidea</taxon>
        <taxon>Formicidae</taxon>
        <taxon>Myrmicinae</taxon>
        <taxon>Cardiocondyla</taxon>
    </lineage>
</organism>
<name>A0AAW2FMC1_9HYME</name>
<dbReference type="AlphaFoldDB" id="A0AAW2FMC1"/>
<dbReference type="EMBL" id="JADYXP020000009">
    <property type="protein sequence ID" value="KAL0116567.1"/>
    <property type="molecule type" value="Genomic_DNA"/>
</dbReference>
<dbReference type="GO" id="GO:0003723">
    <property type="term" value="F:RNA binding"/>
    <property type="evidence" value="ECO:0007669"/>
    <property type="project" value="UniProtKB-UniRule"/>
</dbReference>
<dbReference type="Proteomes" id="UP001430953">
    <property type="component" value="Unassembled WGS sequence"/>
</dbReference>
<evidence type="ECO:0000256" key="2">
    <source>
        <dbReference type="PROSITE-ProRule" id="PRU00176"/>
    </source>
</evidence>
<reference evidence="4 5" key="1">
    <citation type="submission" date="2023-03" db="EMBL/GenBank/DDBJ databases">
        <title>High recombination rates correlate with genetic variation in Cardiocondyla obscurior ants.</title>
        <authorList>
            <person name="Errbii M."/>
        </authorList>
    </citation>
    <scope>NUCLEOTIDE SEQUENCE [LARGE SCALE GENOMIC DNA]</scope>
    <source>
        <strain evidence="4">Alpha-2009</strain>
        <tissue evidence="4">Whole body</tissue>
    </source>
</reference>
<protein>
    <recommendedName>
        <fullName evidence="3">RRM domain-containing protein</fullName>
    </recommendedName>
</protein>
<accession>A0AAW2FMC1</accession>
<keyword evidence="5" id="KW-1185">Reference proteome</keyword>
<dbReference type="InterPro" id="IPR012677">
    <property type="entry name" value="Nucleotide-bd_a/b_plait_sf"/>
</dbReference>
<dbReference type="Pfam" id="PF00076">
    <property type="entry name" value="RRM_1"/>
    <property type="match status" value="1"/>
</dbReference>
<dbReference type="InterPro" id="IPR035979">
    <property type="entry name" value="RBD_domain_sf"/>
</dbReference>
<dbReference type="SUPFAM" id="SSF54928">
    <property type="entry name" value="RNA-binding domain, RBD"/>
    <property type="match status" value="1"/>
</dbReference>
<dbReference type="InterPro" id="IPR000504">
    <property type="entry name" value="RRM_dom"/>
</dbReference>
<feature type="domain" description="RRM" evidence="3">
    <location>
        <begin position="9"/>
        <end position="85"/>
    </location>
</feature>
<evidence type="ECO:0000256" key="1">
    <source>
        <dbReference type="ARBA" id="ARBA00022884"/>
    </source>
</evidence>
<keyword evidence="1 2" id="KW-0694">RNA-binding</keyword>
<evidence type="ECO:0000259" key="3">
    <source>
        <dbReference type="PROSITE" id="PS50102"/>
    </source>
</evidence>
<evidence type="ECO:0000313" key="4">
    <source>
        <dbReference type="EMBL" id="KAL0116567.1"/>
    </source>
</evidence>
<dbReference type="Gene3D" id="3.30.70.330">
    <property type="match status" value="1"/>
</dbReference>
<sequence length="85" mass="9898">MIANSFRKYAINIFNVPWTVGRYELCLYFSQFGYVTDIYVAFDKNTGLHQGYANLSFLRETSVNAVLERKHSLEGKDLIISRRIN</sequence>
<dbReference type="SMART" id="SM00360">
    <property type="entry name" value="RRM"/>
    <property type="match status" value="1"/>
</dbReference>
<proteinExistence type="predicted"/>
<dbReference type="PROSITE" id="PS50102">
    <property type="entry name" value="RRM"/>
    <property type="match status" value="1"/>
</dbReference>
<evidence type="ECO:0000313" key="5">
    <source>
        <dbReference type="Proteomes" id="UP001430953"/>
    </source>
</evidence>
<comment type="caution">
    <text evidence="4">The sequence shown here is derived from an EMBL/GenBank/DDBJ whole genome shotgun (WGS) entry which is preliminary data.</text>
</comment>